<dbReference type="Gene3D" id="3.30.70.330">
    <property type="match status" value="1"/>
</dbReference>
<protein>
    <submittedName>
        <fullName evidence="7">Regulator of nonsense transcripts 3B</fullName>
    </submittedName>
</protein>
<dbReference type="InterPro" id="IPR005120">
    <property type="entry name" value="UPF3_dom"/>
</dbReference>
<evidence type="ECO:0000259" key="6">
    <source>
        <dbReference type="Pfam" id="PF03467"/>
    </source>
</evidence>
<dbReference type="Proteomes" id="UP000324222">
    <property type="component" value="Unassembled WGS sequence"/>
</dbReference>
<dbReference type="GO" id="GO:0000184">
    <property type="term" value="P:nuclear-transcribed mRNA catabolic process, nonsense-mediated decay"/>
    <property type="evidence" value="ECO:0007669"/>
    <property type="project" value="UniProtKB-KW"/>
</dbReference>
<dbReference type="SUPFAM" id="SSF54928">
    <property type="entry name" value="RNA-binding domain, RBD"/>
    <property type="match status" value="1"/>
</dbReference>
<reference evidence="7 8" key="1">
    <citation type="submission" date="2019-05" db="EMBL/GenBank/DDBJ databases">
        <title>Another draft genome of Portunus trituberculatus and its Hox gene families provides insights of decapod evolution.</title>
        <authorList>
            <person name="Jeong J.-H."/>
            <person name="Song I."/>
            <person name="Kim S."/>
            <person name="Choi T."/>
            <person name="Kim D."/>
            <person name="Ryu S."/>
            <person name="Kim W."/>
        </authorList>
    </citation>
    <scope>NUCLEOTIDE SEQUENCE [LARGE SCALE GENOMIC DNA]</scope>
    <source>
        <tissue evidence="7">Muscle</tissue>
    </source>
</reference>
<dbReference type="Pfam" id="PF03467">
    <property type="entry name" value="Smg4_UPF3"/>
    <property type="match status" value="1"/>
</dbReference>
<dbReference type="InterPro" id="IPR035979">
    <property type="entry name" value="RBD_domain_sf"/>
</dbReference>
<dbReference type="PANTHER" id="PTHR13112">
    <property type="entry name" value="UPF3 REGULATOR OF NONSENSE TRANSCRIPTS-LIKE PROTEIN"/>
    <property type="match status" value="1"/>
</dbReference>
<dbReference type="GO" id="GO:0045727">
    <property type="term" value="P:positive regulation of translation"/>
    <property type="evidence" value="ECO:0007669"/>
    <property type="project" value="TreeGrafter"/>
</dbReference>
<keyword evidence="8" id="KW-1185">Reference proteome</keyword>
<accession>A0A5B7CG02</accession>
<keyword evidence="4" id="KW-0539">Nucleus</keyword>
<dbReference type="AlphaFoldDB" id="A0A5B7CG02"/>
<feature type="region of interest" description="Disordered" evidence="5">
    <location>
        <begin position="170"/>
        <end position="295"/>
    </location>
</feature>
<evidence type="ECO:0000256" key="3">
    <source>
        <dbReference type="ARBA" id="ARBA00023161"/>
    </source>
</evidence>
<feature type="domain" description="UPF3" evidence="6">
    <location>
        <begin position="1"/>
        <end position="128"/>
    </location>
</feature>
<organism evidence="7 8">
    <name type="scientific">Portunus trituberculatus</name>
    <name type="common">Swimming crab</name>
    <name type="synonym">Neptunus trituberculatus</name>
    <dbReference type="NCBI Taxonomy" id="210409"/>
    <lineage>
        <taxon>Eukaryota</taxon>
        <taxon>Metazoa</taxon>
        <taxon>Ecdysozoa</taxon>
        <taxon>Arthropoda</taxon>
        <taxon>Crustacea</taxon>
        <taxon>Multicrustacea</taxon>
        <taxon>Malacostraca</taxon>
        <taxon>Eumalacostraca</taxon>
        <taxon>Eucarida</taxon>
        <taxon>Decapoda</taxon>
        <taxon>Pleocyemata</taxon>
        <taxon>Brachyura</taxon>
        <taxon>Eubrachyura</taxon>
        <taxon>Portunoidea</taxon>
        <taxon>Portunidae</taxon>
        <taxon>Portuninae</taxon>
        <taxon>Portunus</taxon>
    </lineage>
</organism>
<feature type="compositionally biased region" description="Basic and acidic residues" evidence="5">
    <location>
        <begin position="286"/>
        <end position="295"/>
    </location>
</feature>
<dbReference type="EMBL" id="VSRR010000006">
    <property type="protein sequence ID" value="MPC07681.1"/>
    <property type="molecule type" value="Genomic_DNA"/>
</dbReference>
<gene>
    <name evidence="7" type="primary">UPF3B</name>
    <name evidence="7" type="ORF">E2C01_000245</name>
</gene>
<evidence type="ECO:0000256" key="2">
    <source>
        <dbReference type="ARBA" id="ARBA00005991"/>
    </source>
</evidence>
<evidence type="ECO:0000313" key="7">
    <source>
        <dbReference type="EMBL" id="MPC07681.1"/>
    </source>
</evidence>
<evidence type="ECO:0000313" key="8">
    <source>
        <dbReference type="Proteomes" id="UP000324222"/>
    </source>
</evidence>
<dbReference type="OrthoDB" id="18087at2759"/>
<dbReference type="InterPro" id="IPR039722">
    <property type="entry name" value="Upf3"/>
</dbReference>
<comment type="similarity">
    <text evidence="2">Belongs to the RENT3 family.</text>
</comment>
<evidence type="ECO:0000256" key="5">
    <source>
        <dbReference type="SAM" id="MobiDB-lite"/>
    </source>
</evidence>
<comment type="subcellular location">
    <subcellularLocation>
        <location evidence="1">Nucleus</location>
    </subcellularLocation>
</comment>
<dbReference type="InterPro" id="IPR012677">
    <property type="entry name" value="Nucleotide-bd_a/b_plait_sf"/>
</dbReference>
<dbReference type="GO" id="GO:0003729">
    <property type="term" value="F:mRNA binding"/>
    <property type="evidence" value="ECO:0007669"/>
    <property type="project" value="TreeGrafter"/>
</dbReference>
<comment type="caution">
    <text evidence="7">The sequence shown here is derived from an EMBL/GenBank/DDBJ whole genome shotgun (WGS) entry which is preliminary data.</text>
</comment>
<proteinExistence type="inferred from homology"/>
<sequence length="295" mass="33882">MTEEEFMEAINPVPEYDYFTFCPADNSLGPNAFTRAYINFKNSSEIFNFRDKFDGYVFVDQKGNEFPAMVEFAPFQKVPKRIGSKKKDARCGTIDQDPDYLEFLETIANPETVTLQPLEAVLEEIQAHDRELKVVHFLMPAITTLLLIAEVGRIRRQEEKFRLRDEERLRQKEEGKEDRNRHKDEGRDDRLRHRDEGREDRDRPAMALYRPGQSRLSSRMRNEREEGVDTSSSSPSPVMLDTKKPAPPKKKGASTQKNETGGDHCSDSLSTADNQKDDNSVAQRDSGGEDNNKDE</sequence>
<evidence type="ECO:0000256" key="1">
    <source>
        <dbReference type="ARBA" id="ARBA00004123"/>
    </source>
</evidence>
<feature type="compositionally biased region" description="Basic and acidic residues" evidence="5">
    <location>
        <begin position="170"/>
        <end position="204"/>
    </location>
</feature>
<evidence type="ECO:0000256" key="4">
    <source>
        <dbReference type="ARBA" id="ARBA00023242"/>
    </source>
</evidence>
<keyword evidence="3" id="KW-0866">Nonsense-mediated mRNA decay</keyword>
<dbReference type="PANTHER" id="PTHR13112:SF0">
    <property type="entry name" value="FI21285P1"/>
    <property type="match status" value="1"/>
</dbReference>
<dbReference type="GO" id="GO:0005737">
    <property type="term" value="C:cytoplasm"/>
    <property type="evidence" value="ECO:0007669"/>
    <property type="project" value="TreeGrafter"/>
</dbReference>
<name>A0A5B7CG02_PORTR</name>
<dbReference type="GO" id="GO:0005730">
    <property type="term" value="C:nucleolus"/>
    <property type="evidence" value="ECO:0007669"/>
    <property type="project" value="TreeGrafter"/>
</dbReference>